<name>A0ACD3AUL4_9AGAR</name>
<dbReference type="EMBL" id="ML208329">
    <property type="protein sequence ID" value="TFK69535.1"/>
    <property type="molecule type" value="Genomic_DNA"/>
</dbReference>
<evidence type="ECO:0000313" key="1">
    <source>
        <dbReference type="EMBL" id="TFK69535.1"/>
    </source>
</evidence>
<gene>
    <name evidence="1" type="ORF">BDN72DRAFT_959501</name>
</gene>
<protein>
    <submittedName>
        <fullName evidence="1">Uncharacterized protein</fullName>
    </submittedName>
</protein>
<keyword evidence="2" id="KW-1185">Reference proteome</keyword>
<dbReference type="Proteomes" id="UP000308600">
    <property type="component" value="Unassembled WGS sequence"/>
</dbReference>
<reference evidence="1 2" key="1">
    <citation type="journal article" date="2019" name="Nat. Ecol. Evol.">
        <title>Megaphylogeny resolves global patterns of mushroom evolution.</title>
        <authorList>
            <person name="Varga T."/>
            <person name="Krizsan K."/>
            <person name="Foldi C."/>
            <person name="Dima B."/>
            <person name="Sanchez-Garcia M."/>
            <person name="Sanchez-Ramirez S."/>
            <person name="Szollosi G.J."/>
            <person name="Szarkandi J.G."/>
            <person name="Papp V."/>
            <person name="Albert L."/>
            <person name="Andreopoulos W."/>
            <person name="Angelini C."/>
            <person name="Antonin V."/>
            <person name="Barry K.W."/>
            <person name="Bougher N.L."/>
            <person name="Buchanan P."/>
            <person name="Buyck B."/>
            <person name="Bense V."/>
            <person name="Catcheside P."/>
            <person name="Chovatia M."/>
            <person name="Cooper J."/>
            <person name="Damon W."/>
            <person name="Desjardin D."/>
            <person name="Finy P."/>
            <person name="Geml J."/>
            <person name="Haridas S."/>
            <person name="Hughes K."/>
            <person name="Justo A."/>
            <person name="Karasinski D."/>
            <person name="Kautmanova I."/>
            <person name="Kiss B."/>
            <person name="Kocsube S."/>
            <person name="Kotiranta H."/>
            <person name="LaButti K.M."/>
            <person name="Lechner B.E."/>
            <person name="Liimatainen K."/>
            <person name="Lipzen A."/>
            <person name="Lukacs Z."/>
            <person name="Mihaltcheva S."/>
            <person name="Morgado L.N."/>
            <person name="Niskanen T."/>
            <person name="Noordeloos M.E."/>
            <person name="Ohm R.A."/>
            <person name="Ortiz-Santana B."/>
            <person name="Ovrebo C."/>
            <person name="Racz N."/>
            <person name="Riley R."/>
            <person name="Savchenko A."/>
            <person name="Shiryaev A."/>
            <person name="Soop K."/>
            <person name="Spirin V."/>
            <person name="Szebenyi C."/>
            <person name="Tomsovsky M."/>
            <person name="Tulloss R.E."/>
            <person name="Uehling J."/>
            <person name="Grigoriev I.V."/>
            <person name="Vagvolgyi C."/>
            <person name="Papp T."/>
            <person name="Martin F.M."/>
            <person name="Miettinen O."/>
            <person name="Hibbett D.S."/>
            <person name="Nagy L.G."/>
        </authorList>
    </citation>
    <scope>NUCLEOTIDE SEQUENCE [LARGE SCALE GENOMIC DNA]</scope>
    <source>
        <strain evidence="1 2">NL-1719</strain>
    </source>
</reference>
<evidence type="ECO:0000313" key="2">
    <source>
        <dbReference type="Proteomes" id="UP000308600"/>
    </source>
</evidence>
<proteinExistence type="predicted"/>
<organism evidence="1 2">
    <name type="scientific">Pluteus cervinus</name>
    <dbReference type="NCBI Taxonomy" id="181527"/>
    <lineage>
        <taxon>Eukaryota</taxon>
        <taxon>Fungi</taxon>
        <taxon>Dikarya</taxon>
        <taxon>Basidiomycota</taxon>
        <taxon>Agaricomycotina</taxon>
        <taxon>Agaricomycetes</taxon>
        <taxon>Agaricomycetidae</taxon>
        <taxon>Agaricales</taxon>
        <taxon>Pluteineae</taxon>
        <taxon>Pluteaceae</taxon>
        <taxon>Pluteus</taxon>
    </lineage>
</organism>
<sequence>MNYHLAVITHVMLVFLGAVLAVPLDLRDVFVPPVLYPATGTVWKIGSRHNVTWDISTPPSQITNKLGRILLAKNGTLDIEHPLAVGFDIMNGRQVVAVPPHVKPDADYQVVVFGDSGNMSKKFTITE</sequence>
<accession>A0ACD3AUL4</accession>